<dbReference type="InterPro" id="IPR036611">
    <property type="entry name" value="Trigger_fac_ribosome-bd_sf"/>
</dbReference>
<feature type="domain" description="Trigger factor ribosome-binding bacterial" evidence="4">
    <location>
        <begin position="19"/>
        <end position="135"/>
    </location>
</feature>
<dbReference type="Proteomes" id="UP000034293">
    <property type="component" value="Unassembled WGS sequence"/>
</dbReference>
<dbReference type="AlphaFoldDB" id="A0A0G0SFY5"/>
<gene>
    <name evidence="6" type="ORF">UU02_C0021G0005</name>
</gene>
<organism evidence="6 7">
    <name type="scientific">Candidatus Woesebacteria bacterium GW2011_GWA1_40_43</name>
    <dbReference type="NCBI Taxonomy" id="1618553"/>
    <lineage>
        <taxon>Bacteria</taxon>
        <taxon>Candidatus Woeseibacteriota</taxon>
    </lineage>
</organism>
<dbReference type="InterPro" id="IPR008880">
    <property type="entry name" value="Trigger_fac_C"/>
</dbReference>
<dbReference type="SUPFAM" id="SSF109998">
    <property type="entry name" value="Triger factor/SurA peptide-binding domain-like"/>
    <property type="match status" value="1"/>
</dbReference>
<evidence type="ECO:0000313" key="6">
    <source>
        <dbReference type="EMBL" id="KKR63689.1"/>
    </source>
</evidence>
<dbReference type="GO" id="GO:0006457">
    <property type="term" value="P:protein folding"/>
    <property type="evidence" value="ECO:0007669"/>
    <property type="project" value="InterPro"/>
</dbReference>
<feature type="region of interest" description="Disordered" evidence="3">
    <location>
        <begin position="143"/>
        <end position="163"/>
    </location>
</feature>
<dbReference type="InterPro" id="IPR037041">
    <property type="entry name" value="Trigger_fac_C_sf"/>
</dbReference>
<keyword evidence="2" id="KW-0413">Isomerase</keyword>
<dbReference type="Pfam" id="PF05697">
    <property type="entry name" value="Trigger_N"/>
    <property type="match status" value="1"/>
</dbReference>
<protein>
    <submittedName>
        <fullName evidence="6">Trigger factor</fullName>
    </submittedName>
</protein>
<sequence>MSDQRSPSGDKVSSVVARESNGNIQITFTIPYSEIKATKEEVIKEFAKDTEIPGFRKGMAPLPKVAAKIPESTLIEHSLSHILPKALADAVTDNKLQIAIYPKFELISAKEDEPWQIRGTTCELPQIELGDYKKVVTGASRASSLWTPDKGKPEEKKEPSHEQKEQIVIKALLDSVKVDVPQILIEEEADSRLSNLLSRLEKLGLALENYLSSIGKKAEDLRADYAKQAKEAITLDLTLTKISEAENLKIDQKEVDAAFNMSQIDKKKGESNPEETENRKRLLESILRRRAALDLLINLS</sequence>
<dbReference type="Gene3D" id="1.10.3120.10">
    <property type="entry name" value="Trigger factor, C-terminal domain"/>
    <property type="match status" value="1"/>
</dbReference>
<evidence type="ECO:0000256" key="3">
    <source>
        <dbReference type="SAM" id="MobiDB-lite"/>
    </source>
</evidence>
<keyword evidence="1" id="KW-0697">Rotamase</keyword>
<comment type="caution">
    <text evidence="6">The sequence shown here is derived from an EMBL/GenBank/DDBJ whole genome shotgun (WGS) entry which is preliminary data.</text>
</comment>
<feature type="domain" description="Trigger factor C-terminal" evidence="5">
    <location>
        <begin position="154"/>
        <end position="297"/>
    </location>
</feature>
<dbReference type="SUPFAM" id="SSF102735">
    <property type="entry name" value="Trigger factor ribosome-binding domain"/>
    <property type="match status" value="1"/>
</dbReference>
<name>A0A0G0SFY5_9BACT</name>
<reference evidence="6 7" key="1">
    <citation type="journal article" date="2015" name="Nature">
        <title>rRNA introns, odd ribosomes, and small enigmatic genomes across a large radiation of phyla.</title>
        <authorList>
            <person name="Brown C.T."/>
            <person name="Hug L.A."/>
            <person name="Thomas B.C."/>
            <person name="Sharon I."/>
            <person name="Castelle C.J."/>
            <person name="Singh A."/>
            <person name="Wilkins M.J."/>
            <person name="Williams K.H."/>
            <person name="Banfield J.F."/>
        </authorList>
    </citation>
    <scope>NUCLEOTIDE SEQUENCE [LARGE SCALE GENOMIC DNA]</scope>
</reference>
<dbReference type="GO" id="GO:0015031">
    <property type="term" value="P:protein transport"/>
    <property type="evidence" value="ECO:0007669"/>
    <property type="project" value="InterPro"/>
</dbReference>
<feature type="compositionally biased region" description="Basic and acidic residues" evidence="3">
    <location>
        <begin position="149"/>
        <end position="163"/>
    </location>
</feature>
<dbReference type="Pfam" id="PF05698">
    <property type="entry name" value="Trigger_C"/>
    <property type="match status" value="1"/>
</dbReference>
<dbReference type="InterPro" id="IPR027304">
    <property type="entry name" value="Trigger_fact/SurA_dom_sf"/>
</dbReference>
<evidence type="ECO:0000313" key="7">
    <source>
        <dbReference type="Proteomes" id="UP000034293"/>
    </source>
</evidence>
<proteinExistence type="predicted"/>
<accession>A0A0G0SFY5</accession>
<dbReference type="InterPro" id="IPR008881">
    <property type="entry name" value="Trigger_fac_ribosome-bd_bac"/>
</dbReference>
<evidence type="ECO:0000256" key="2">
    <source>
        <dbReference type="ARBA" id="ARBA00023235"/>
    </source>
</evidence>
<dbReference type="Gene3D" id="3.30.70.1050">
    <property type="entry name" value="Trigger factor ribosome-binding domain"/>
    <property type="match status" value="1"/>
</dbReference>
<evidence type="ECO:0000259" key="5">
    <source>
        <dbReference type="Pfam" id="PF05698"/>
    </source>
</evidence>
<dbReference type="GO" id="GO:0003755">
    <property type="term" value="F:peptidyl-prolyl cis-trans isomerase activity"/>
    <property type="evidence" value="ECO:0007669"/>
    <property type="project" value="UniProtKB-KW"/>
</dbReference>
<evidence type="ECO:0000256" key="1">
    <source>
        <dbReference type="ARBA" id="ARBA00023110"/>
    </source>
</evidence>
<dbReference type="EMBL" id="LBZA01000021">
    <property type="protein sequence ID" value="KKR63689.1"/>
    <property type="molecule type" value="Genomic_DNA"/>
</dbReference>
<evidence type="ECO:0000259" key="4">
    <source>
        <dbReference type="Pfam" id="PF05697"/>
    </source>
</evidence>